<proteinExistence type="predicted"/>
<sequence>MRQSASGTHAHTSAPTDTPATLSTAEFAALNHVKPNTVRQRLCDTASFYGVRPVKLASRRLLWPAIMVTVDGPVVLPVEGGHHTYAGPQPFHRFPLPPLPRPALRCRPLVRLPTHPGREGASMNARAPRRFLQLVVDNTEAAALRARNLQLADDIETISDIARGGRISTFAWIIVRPNGETEQGILGKQGADLTGVLRGARNLQKIFQKRIDEGANASQGARL</sequence>
<organism evidence="1 2">
    <name type="scientific">Zoogloea oryzae</name>
    <dbReference type="NCBI Taxonomy" id="310767"/>
    <lineage>
        <taxon>Bacteria</taxon>
        <taxon>Pseudomonadati</taxon>
        <taxon>Pseudomonadota</taxon>
        <taxon>Betaproteobacteria</taxon>
        <taxon>Rhodocyclales</taxon>
        <taxon>Zoogloeaceae</taxon>
        <taxon>Zoogloea</taxon>
    </lineage>
</organism>
<dbReference type="EMBL" id="BSPX01000030">
    <property type="protein sequence ID" value="GLT22737.1"/>
    <property type="molecule type" value="Genomic_DNA"/>
</dbReference>
<gene>
    <name evidence="1" type="ORF">GCM10007933_21970</name>
</gene>
<evidence type="ECO:0008006" key="3">
    <source>
        <dbReference type="Google" id="ProtNLM"/>
    </source>
</evidence>
<evidence type="ECO:0000313" key="1">
    <source>
        <dbReference type="EMBL" id="GLT22737.1"/>
    </source>
</evidence>
<dbReference type="RefSeq" id="WP_284188021.1">
    <property type="nucleotide sequence ID" value="NZ_BSPX01000030.1"/>
</dbReference>
<comment type="caution">
    <text evidence="1">The sequence shown here is derived from an EMBL/GenBank/DDBJ whole genome shotgun (WGS) entry which is preliminary data.</text>
</comment>
<protein>
    <recommendedName>
        <fullName evidence="3">DNA-binding protein</fullName>
    </recommendedName>
</protein>
<name>A0ABQ6FDP8_9RHOO</name>
<keyword evidence="2" id="KW-1185">Reference proteome</keyword>
<evidence type="ECO:0000313" key="2">
    <source>
        <dbReference type="Proteomes" id="UP001157167"/>
    </source>
</evidence>
<reference evidence="2" key="1">
    <citation type="journal article" date="2019" name="Int. J. Syst. Evol. Microbiol.">
        <title>The Global Catalogue of Microorganisms (GCM) 10K type strain sequencing project: providing services to taxonomists for standard genome sequencing and annotation.</title>
        <authorList>
            <consortium name="The Broad Institute Genomics Platform"/>
            <consortium name="The Broad Institute Genome Sequencing Center for Infectious Disease"/>
            <person name="Wu L."/>
            <person name="Ma J."/>
        </authorList>
    </citation>
    <scope>NUCLEOTIDE SEQUENCE [LARGE SCALE GENOMIC DNA]</scope>
    <source>
        <strain evidence="2">NBRC 102407</strain>
    </source>
</reference>
<accession>A0ABQ6FDP8</accession>
<dbReference type="Proteomes" id="UP001157167">
    <property type="component" value="Unassembled WGS sequence"/>
</dbReference>